<dbReference type="AlphaFoldDB" id="A0A0D3C9V4"/>
<dbReference type="Proteomes" id="UP000032141">
    <property type="component" value="Chromosome C5"/>
</dbReference>
<proteinExistence type="predicted"/>
<accession>A0A0D3C9V4</accession>
<dbReference type="Gramene" id="Bo5g017680.1">
    <property type="protein sequence ID" value="Bo5g017680.1"/>
    <property type="gene ID" value="Bo5g017680"/>
</dbReference>
<evidence type="ECO:0000313" key="2">
    <source>
        <dbReference type="Proteomes" id="UP000032141"/>
    </source>
</evidence>
<keyword evidence="2" id="KW-1185">Reference proteome</keyword>
<organism evidence="1 2">
    <name type="scientific">Brassica oleracea var. oleracea</name>
    <dbReference type="NCBI Taxonomy" id="109376"/>
    <lineage>
        <taxon>Eukaryota</taxon>
        <taxon>Viridiplantae</taxon>
        <taxon>Streptophyta</taxon>
        <taxon>Embryophyta</taxon>
        <taxon>Tracheophyta</taxon>
        <taxon>Spermatophyta</taxon>
        <taxon>Magnoliopsida</taxon>
        <taxon>eudicotyledons</taxon>
        <taxon>Gunneridae</taxon>
        <taxon>Pentapetalae</taxon>
        <taxon>rosids</taxon>
        <taxon>malvids</taxon>
        <taxon>Brassicales</taxon>
        <taxon>Brassicaceae</taxon>
        <taxon>Brassiceae</taxon>
        <taxon>Brassica</taxon>
    </lineage>
</organism>
<reference evidence="1" key="2">
    <citation type="submission" date="2015-03" db="UniProtKB">
        <authorList>
            <consortium name="EnsemblPlants"/>
        </authorList>
    </citation>
    <scope>IDENTIFICATION</scope>
</reference>
<name>A0A0D3C9V4_BRAOL</name>
<sequence length="149" mass="17426">MICRWIAFNPSKLSRVLSPFSSLSSTKPDDEPLSAANFALDQRDYFRREILFGMKKIGFREYLHGRQFRSLASELKQVHVEEIMCELMGESSDLSVWFFKELKDVYGFRHSRLSSLFVSHNLAGQRRFKELQVVLEELLQEEGKLLNFA</sequence>
<protein>
    <submittedName>
        <fullName evidence="1">Uncharacterized protein</fullName>
    </submittedName>
</protein>
<reference evidence="1 2" key="1">
    <citation type="journal article" date="2014" name="Genome Biol.">
        <title>Transcriptome and methylome profiling reveals relics of genome dominance in the mesopolyploid Brassica oleracea.</title>
        <authorList>
            <person name="Parkin I.A."/>
            <person name="Koh C."/>
            <person name="Tang H."/>
            <person name="Robinson S.J."/>
            <person name="Kagale S."/>
            <person name="Clarke W.E."/>
            <person name="Town C.D."/>
            <person name="Nixon J."/>
            <person name="Krishnakumar V."/>
            <person name="Bidwell S.L."/>
            <person name="Denoeud F."/>
            <person name="Belcram H."/>
            <person name="Links M.G."/>
            <person name="Just J."/>
            <person name="Clarke C."/>
            <person name="Bender T."/>
            <person name="Huebert T."/>
            <person name="Mason A.S."/>
            <person name="Pires J.C."/>
            <person name="Barker G."/>
            <person name="Moore J."/>
            <person name="Walley P.G."/>
            <person name="Manoli S."/>
            <person name="Batley J."/>
            <person name="Edwards D."/>
            <person name="Nelson M.N."/>
            <person name="Wang X."/>
            <person name="Paterson A.H."/>
            <person name="King G."/>
            <person name="Bancroft I."/>
            <person name="Chalhoub B."/>
            <person name="Sharpe A.G."/>
        </authorList>
    </citation>
    <scope>NUCLEOTIDE SEQUENCE</scope>
    <source>
        <strain evidence="1 2">cv. TO1000</strain>
    </source>
</reference>
<evidence type="ECO:0000313" key="1">
    <source>
        <dbReference type="EnsemblPlants" id="Bo5g017680.1"/>
    </source>
</evidence>
<dbReference type="HOGENOM" id="CLU_1752258_0_0_1"/>
<dbReference type="eggNOG" id="KOG4197">
    <property type="taxonomic scope" value="Eukaryota"/>
</dbReference>
<dbReference type="EnsemblPlants" id="Bo5g017680.1">
    <property type="protein sequence ID" value="Bo5g017680.1"/>
    <property type="gene ID" value="Bo5g017680"/>
</dbReference>
<dbReference type="OMA" id="HNLAGQR"/>